<evidence type="ECO:0000313" key="9">
    <source>
        <dbReference type="Proteomes" id="UP000694865"/>
    </source>
</evidence>
<evidence type="ECO:0000256" key="6">
    <source>
        <dbReference type="SAM" id="MobiDB-lite"/>
    </source>
</evidence>
<feature type="compositionally biased region" description="Basic residues" evidence="6">
    <location>
        <begin position="63"/>
        <end position="76"/>
    </location>
</feature>
<feature type="domain" description="TMC" evidence="8">
    <location>
        <begin position="341"/>
        <end position="451"/>
    </location>
</feature>
<sequence length="619" mass="70275">MAQNYPMSTYGGNGHGVTGQDSTGHRAQQQSGETTSARNSFFSQLPSRQSSGGLGSYSSSTKRSTKKKMAHRRTSTRRMSGLDIEMQKIDPDADLSEIHEQRAKQLREMPAPLGKKRELRAQFEVATQKTLSGCTQCKYSMGFMELTELFYGFYYSDDLILEIEGEKIKYNMPLAYLLVCVAYFSLSLVLMTDLEEERRALRRAGRTGCQKFGLYTSRFIINIIVIIILAGSGYLIYYTTDFALQNKNNPVTDNEMLLFLISYLPSITITALNIVVPMIFVALIRFEDYSPEFEVQFTLFRTVFLRLASLAVLIASIYPQIVCDSEDQDTCGVCQPSNLQCWETYVGQELYKLAITDFFVVGGTILFVEFPRKFLVTKCICGVTKAIGQQEFEITKNVLDIIYSQTICWLGAFFSPLLPAICVMKSFIFFYLKKWSLIYNFLPPSRPYRASKSNTFFMVVLLIAFLLCLLPIGFSIMQIEPSRACGPFRNQTTMWTTVTNNVATWPQWMQDIINFIFSAGFAVPFLVILCLALYYYHSIASAHREMVIRLKEQLVMEGRDKHFLLARLQELDPQHGKGHKKKADRPPPDQPGTAWGGEMTPTSPGMAHPNVPLINDERF</sequence>
<evidence type="ECO:0000256" key="1">
    <source>
        <dbReference type="ARBA" id="ARBA00004141"/>
    </source>
</evidence>
<dbReference type="InterPro" id="IPR038900">
    <property type="entry name" value="TMC"/>
</dbReference>
<comment type="subcellular location">
    <subcellularLocation>
        <location evidence="1">Membrane</location>
        <topology evidence="1">Multi-pass membrane protein</topology>
    </subcellularLocation>
</comment>
<evidence type="ECO:0000259" key="8">
    <source>
        <dbReference type="Pfam" id="PF07810"/>
    </source>
</evidence>
<accession>A0ABM0MGG8</accession>
<keyword evidence="4 7" id="KW-1133">Transmembrane helix</keyword>
<keyword evidence="5 7" id="KW-0472">Membrane</keyword>
<evidence type="ECO:0000256" key="3">
    <source>
        <dbReference type="ARBA" id="ARBA00022692"/>
    </source>
</evidence>
<evidence type="ECO:0000256" key="7">
    <source>
        <dbReference type="SAM" id="Phobius"/>
    </source>
</evidence>
<feature type="transmembrane region" description="Helical" evidence="7">
    <location>
        <begin position="512"/>
        <end position="536"/>
    </location>
</feature>
<feature type="transmembrane region" description="Helical" evidence="7">
    <location>
        <begin position="409"/>
        <end position="432"/>
    </location>
</feature>
<evidence type="ECO:0000313" key="10">
    <source>
        <dbReference type="RefSeq" id="XP_006819109.1"/>
    </source>
</evidence>
<feature type="transmembrane region" description="Helical" evidence="7">
    <location>
        <begin position="453"/>
        <end position="474"/>
    </location>
</feature>
<comment type="similarity">
    <text evidence="2">Belongs to the TMC family.</text>
</comment>
<dbReference type="Pfam" id="PF07810">
    <property type="entry name" value="TMC"/>
    <property type="match status" value="1"/>
</dbReference>
<dbReference type="GeneID" id="102810273"/>
<evidence type="ECO:0000256" key="2">
    <source>
        <dbReference type="ARBA" id="ARBA00006510"/>
    </source>
</evidence>
<organism evidence="9 10">
    <name type="scientific">Saccoglossus kowalevskii</name>
    <name type="common">Acorn worm</name>
    <dbReference type="NCBI Taxonomy" id="10224"/>
    <lineage>
        <taxon>Eukaryota</taxon>
        <taxon>Metazoa</taxon>
        <taxon>Hemichordata</taxon>
        <taxon>Enteropneusta</taxon>
        <taxon>Harrimaniidae</taxon>
        <taxon>Saccoglossus</taxon>
    </lineage>
</organism>
<evidence type="ECO:0000256" key="4">
    <source>
        <dbReference type="ARBA" id="ARBA00022989"/>
    </source>
</evidence>
<dbReference type="RefSeq" id="XP_006819109.1">
    <property type="nucleotide sequence ID" value="XM_006819046.1"/>
</dbReference>
<feature type="compositionally biased region" description="Low complexity" evidence="6">
    <location>
        <begin position="47"/>
        <end position="62"/>
    </location>
</feature>
<evidence type="ECO:0000256" key="5">
    <source>
        <dbReference type="ARBA" id="ARBA00023136"/>
    </source>
</evidence>
<feature type="transmembrane region" description="Helical" evidence="7">
    <location>
        <begin position="298"/>
        <end position="318"/>
    </location>
</feature>
<dbReference type="Proteomes" id="UP000694865">
    <property type="component" value="Unplaced"/>
</dbReference>
<keyword evidence="9" id="KW-1185">Reference proteome</keyword>
<feature type="transmembrane region" description="Helical" evidence="7">
    <location>
        <begin position="174"/>
        <end position="194"/>
    </location>
</feature>
<feature type="transmembrane region" description="Helical" evidence="7">
    <location>
        <begin position="257"/>
        <end position="286"/>
    </location>
</feature>
<protein>
    <submittedName>
        <fullName evidence="10">Transmembrane channel-like protein 7-like</fullName>
    </submittedName>
</protein>
<dbReference type="PANTHER" id="PTHR23302:SF24">
    <property type="entry name" value="TMC DOMAIN-CONTAINING PROTEIN"/>
    <property type="match status" value="1"/>
</dbReference>
<dbReference type="PANTHER" id="PTHR23302">
    <property type="entry name" value="TRANSMEMBRANE CHANNEL-RELATED"/>
    <property type="match status" value="1"/>
</dbReference>
<gene>
    <name evidence="10" type="primary">LOC102810273</name>
</gene>
<proteinExistence type="inferred from homology"/>
<feature type="region of interest" description="Disordered" evidence="6">
    <location>
        <begin position="574"/>
        <end position="619"/>
    </location>
</feature>
<feature type="region of interest" description="Disordered" evidence="6">
    <location>
        <begin position="1"/>
        <end position="80"/>
    </location>
</feature>
<dbReference type="InterPro" id="IPR012496">
    <property type="entry name" value="TMC_dom"/>
</dbReference>
<feature type="compositionally biased region" description="Polar residues" evidence="6">
    <location>
        <begin position="19"/>
        <end position="46"/>
    </location>
</feature>
<reference evidence="10" key="1">
    <citation type="submission" date="2025-08" db="UniProtKB">
        <authorList>
            <consortium name="RefSeq"/>
        </authorList>
    </citation>
    <scope>IDENTIFICATION</scope>
    <source>
        <tissue evidence="10">Testes</tissue>
    </source>
</reference>
<feature type="transmembrane region" description="Helical" evidence="7">
    <location>
        <begin position="215"/>
        <end position="237"/>
    </location>
</feature>
<name>A0ABM0MGG8_SACKO</name>
<keyword evidence="3 7" id="KW-0812">Transmembrane</keyword>